<dbReference type="PROSITE" id="PS00028">
    <property type="entry name" value="ZINC_FINGER_C2H2_1"/>
    <property type="match status" value="1"/>
</dbReference>
<feature type="compositionally biased region" description="Polar residues" evidence="1">
    <location>
        <begin position="243"/>
        <end position="259"/>
    </location>
</feature>
<dbReference type="EMBL" id="BPLR01020278">
    <property type="protein sequence ID" value="GIX76695.1"/>
    <property type="molecule type" value="Genomic_DNA"/>
</dbReference>
<accession>A0AAV4MXK3</accession>
<feature type="region of interest" description="Disordered" evidence="1">
    <location>
        <begin position="226"/>
        <end position="260"/>
    </location>
</feature>
<dbReference type="SUPFAM" id="SSF57667">
    <property type="entry name" value="beta-beta-alpha zinc fingers"/>
    <property type="match status" value="1"/>
</dbReference>
<dbReference type="Gene3D" id="3.30.160.60">
    <property type="entry name" value="Classic Zinc Finger"/>
    <property type="match status" value="1"/>
</dbReference>
<feature type="region of interest" description="Disordered" evidence="1">
    <location>
        <begin position="57"/>
        <end position="86"/>
    </location>
</feature>
<evidence type="ECO:0000256" key="1">
    <source>
        <dbReference type="SAM" id="MobiDB-lite"/>
    </source>
</evidence>
<feature type="domain" description="C2H2-type" evidence="2">
    <location>
        <begin position="12"/>
        <end position="33"/>
    </location>
</feature>
<evidence type="ECO:0000259" key="2">
    <source>
        <dbReference type="PROSITE" id="PS00028"/>
    </source>
</evidence>
<name>A0AAV4MXK3_CAEEX</name>
<gene>
    <name evidence="3" type="ORF">CEXT_799611</name>
</gene>
<evidence type="ECO:0000313" key="4">
    <source>
        <dbReference type="Proteomes" id="UP001054945"/>
    </source>
</evidence>
<reference evidence="3 4" key="1">
    <citation type="submission" date="2021-06" db="EMBL/GenBank/DDBJ databases">
        <title>Caerostris extrusa draft genome.</title>
        <authorList>
            <person name="Kono N."/>
            <person name="Arakawa K."/>
        </authorList>
    </citation>
    <scope>NUCLEOTIDE SEQUENCE [LARGE SCALE GENOMIC DNA]</scope>
</reference>
<keyword evidence="4" id="KW-1185">Reference proteome</keyword>
<dbReference type="AlphaFoldDB" id="A0AAV4MXK3"/>
<feature type="compositionally biased region" description="Basic and acidic residues" evidence="1">
    <location>
        <begin position="57"/>
        <end position="69"/>
    </location>
</feature>
<dbReference type="InterPro" id="IPR013087">
    <property type="entry name" value="Znf_C2H2_type"/>
</dbReference>
<evidence type="ECO:0000313" key="3">
    <source>
        <dbReference type="EMBL" id="GIX76695.1"/>
    </source>
</evidence>
<dbReference type="InterPro" id="IPR036236">
    <property type="entry name" value="Znf_C2H2_sf"/>
</dbReference>
<comment type="caution">
    <text evidence="3">The sequence shown here is derived from an EMBL/GenBank/DDBJ whole genome shotgun (WGS) entry which is preliminary data.</text>
</comment>
<sequence length="274" mass="31149">MRVHSQEKPFHCPKCKYHCKWKGDLNRHLMKYHGIKVPSSAKKLGVPRLKLRKSTDVPDWEAVKQDPKRNNLSASTPMRNPDDSPLDLTVKDTFPNLYATNDPYDFESNFSSITDEPTFDIEGVNDHDSSNFKSPLQHLRDVSYNVDESSNGSLKRDHSCVLSVAIIPIGNGILLKHIRLKGCRDRFHNKACVLLTDETGRRNYEKYEKYLVDINQPPPTVFSLPSDTSSIPEGPAVPDIDTRYNNNRSPQIDNPSKSCSYDFRNIGSNFEDAP</sequence>
<dbReference type="Proteomes" id="UP001054945">
    <property type="component" value="Unassembled WGS sequence"/>
</dbReference>
<organism evidence="3 4">
    <name type="scientific">Caerostris extrusa</name>
    <name type="common">Bark spider</name>
    <name type="synonym">Caerostris bankana</name>
    <dbReference type="NCBI Taxonomy" id="172846"/>
    <lineage>
        <taxon>Eukaryota</taxon>
        <taxon>Metazoa</taxon>
        <taxon>Ecdysozoa</taxon>
        <taxon>Arthropoda</taxon>
        <taxon>Chelicerata</taxon>
        <taxon>Arachnida</taxon>
        <taxon>Araneae</taxon>
        <taxon>Araneomorphae</taxon>
        <taxon>Entelegynae</taxon>
        <taxon>Araneoidea</taxon>
        <taxon>Araneidae</taxon>
        <taxon>Caerostris</taxon>
    </lineage>
</organism>
<proteinExistence type="predicted"/>
<protein>
    <recommendedName>
        <fullName evidence="2">C2H2-type domain-containing protein</fullName>
    </recommendedName>
</protein>